<sequence>MHIRERSAMMLHLPKLLDNGCVLQSSMPVTIWGWGTSGETVSVTLQGQTVTATVSVDGSWSVKLQPLTAGGPYALQLETSTGELLKREVYVGEVYLCAGQSNMELPMEWIRAEYPSEFTRTPDPLLRQYKVMPHYDFAGPRSDHEQAAWSSCDEQGLPGFSAIGYFFGRMLREHFGVPVGLLNVSLGGSPIESWMNAKSLEDFPEVLQTVQPYLGNGIAEARSKSSIEARDRWYRSLGYDRAPTTGSWLPLGQWDWHHEKTEPDDAETREWHSITLPNFFANQGLSGFRGELEFRKTVYLPSSAAGKPAFLRLGTMADAEHTWINGHVLGGRTNQYEPRDYEIPEGVLNAGRNELRIRLVCEHDVGRVTPGKTMAIINGDDVCDVSGAWRYAVVGEANQDCPWEDFVRWKPMGLYNAMLAPCIPYRVRAVLWYQGESNTGDFAPLYQRMLTSMIELWRRDWNQNRLPFLIVQLPNFSIDCIEDGGWPTVRDAQWQVGETVPDTATIVALDAGDWNDLHPAHKKPIAQRLFQAAQQLVYGESSMVRQPMMTRAQVKDGAVILTFDDEPIADYLHAAAARKSPSRLDTVDGREPGEFTFFWSDGSQAPAKAVIAGSQVTIQLPARTPTELRYAWRNNPDIGLLCNESGTLVTPLRVRLHTTSCITR</sequence>
<name>A0ABX7SGE8_9BIFI</name>
<dbReference type="Gene3D" id="2.60.40.10">
    <property type="entry name" value="Immunoglobulins"/>
    <property type="match status" value="1"/>
</dbReference>
<accession>A0ABX7SGE8</accession>
<dbReference type="SUPFAM" id="SSF49785">
    <property type="entry name" value="Galactose-binding domain-like"/>
    <property type="match status" value="1"/>
</dbReference>
<dbReference type="InterPro" id="IPR036514">
    <property type="entry name" value="SGNH_hydro_sf"/>
</dbReference>
<dbReference type="Gene3D" id="3.40.50.1110">
    <property type="entry name" value="SGNH hydrolase"/>
    <property type="match status" value="2"/>
</dbReference>
<organism evidence="3 4">
    <name type="scientific">Bifidobacterium saguini</name>
    <dbReference type="NCBI Taxonomy" id="762210"/>
    <lineage>
        <taxon>Bacteria</taxon>
        <taxon>Bacillati</taxon>
        <taxon>Actinomycetota</taxon>
        <taxon>Actinomycetes</taxon>
        <taxon>Bifidobacteriales</taxon>
        <taxon>Bifidobacteriaceae</taxon>
        <taxon>Bifidobacterium</taxon>
    </lineage>
</organism>
<dbReference type="PANTHER" id="PTHR22901:SF0">
    <property type="entry name" value="SIALATE O-ACETYLESTERASE"/>
    <property type="match status" value="1"/>
</dbReference>
<dbReference type="InterPro" id="IPR005181">
    <property type="entry name" value="SASA"/>
</dbReference>
<protein>
    <submittedName>
        <fullName evidence="3">9-O-acetylesterase</fullName>
    </submittedName>
</protein>
<evidence type="ECO:0000259" key="2">
    <source>
        <dbReference type="Pfam" id="PF03629"/>
    </source>
</evidence>
<dbReference type="InterPro" id="IPR008979">
    <property type="entry name" value="Galactose-bd-like_sf"/>
</dbReference>
<dbReference type="InterPro" id="IPR039329">
    <property type="entry name" value="SIAE"/>
</dbReference>
<evidence type="ECO:0000256" key="1">
    <source>
        <dbReference type="ARBA" id="ARBA00022801"/>
    </source>
</evidence>
<gene>
    <name evidence="3" type="ORF">BSD967_03335</name>
</gene>
<keyword evidence="4" id="KW-1185">Reference proteome</keyword>
<dbReference type="SUPFAM" id="SSF52266">
    <property type="entry name" value="SGNH hydrolase"/>
    <property type="match status" value="1"/>
</dbReference>
<proteinExistence type="predicted"/>
<evidence type="ECO:0000313" key="4">
    <source>
        <dbReference type="Proteomes" id="UP000663729"/>
    </source>
</evidence>
<evidence type="ECO:0000313" key="3">
    <source>
        <dbReference type="EMBL" id="QTB91465.1"/>
    </source>
</evidence>
<feature type="domain" description="Sialate O-acetylesterase" evidence="2">
    <location>
        <begin position="413"/>
        <end position="518"/>
    </location>
</feature>
<dbReference type="PANTHER" id="PTHR22901">
    <property type="entry name" value="SIALATE O-ACETYLESTERASE"/>
    <property type="match status" value="1"/>
</dbReference>
<reference evidence="3 4" key="1">
    <citation type="submission" date="2021-03" db="EMBL/GenBank/DDBJ databases">
        <title>Genome sequencing of Bifidobacterium saguini DSMZ 23967.</title>
        <authorList>
            <person name="Kim J."/>
        </authorList>
    </citation>
    <scope>NUCLEOTIDE SEQUENCE [LARGE SCALE GENOMIC DNA]</scope>
    <source>
        <strain evidence="3 4">DSMZ 23967</strain>
    </source>
</reference>
<keyword evidence="1" id="KW-0378">Hydrolase</keyword>
<dbReference type="Proteomes" id="UP000663729">
    <property type="component" value="Chromosome"/>
</dbReference>
<dbReference type="EMBL" id="CP071732">
    <property type="protein sequence ID" value="QTB91465.1"/>
    <property type="molecule type" value="Genomic_DNA"/>
</dbReference>
<dbReference type="InterPro" id="IPR013783">
    <property type="entry name" value="Ig-like_fold"/>
</dbReference>
<dbReference type="Pfam" id="PF03629">
    <property type="entry name" value="SASA"/>
    <property type="match status" value="1"/>
</dbReference>